<feature type="compositionally biased region" description="Low complexity" evidence="1">
    <location>
        <begin position="187"/>
        <end position="209"/>
    </location>
</feature>
<organism evidence="2">
    <name type="scientific">Ixodes ricinus</name>
    <name type="common">Common tick</name>
    <name type="synonym">Acarus ricinus</name>
    <dbReference type="NCBI Taxonomy" id="34613"/>
    <lineage>
        <taxon>Eukaryota</taxon>
        <taxon>Metazoa</taxon>
        <taxon>Ecdysozoa</taxon>
        <taxon>Arthropoda</taxon>
        <taxon>Chelicerata</taxon>
        <taxon>Arachnida</taxon>
        <taxon>Acari</taxon>
        <taxon>Parasitiformes</taxon>
        <taxon>Ixodida</taxon>
        <taxon>Ixodoidea</taxon>
        <taxon>Ixodidae</taxon>
        <taxon>Ixodinae</taxon>
        <taxon>Ixodes</taxon>
    </lineage>
</organism>
<feature type="compositionally biased region" description="Basic residues" evidence="1">
    <location>
        <begin position="43"/>
        <end position="59"/>
    </location>
</feature>
<reference evidence="2" key="1">
    <citation type="journal article" date="2015" name="PLoS Negl. Trop. Dis.">
        <title>Deep Sequencing Analysis of the Ixodes ricinus Haemocytome.</title>
        <authorList>
            <person name="Kotsyfakis M."/>
            <person name="Kopacek P."/>
            <person name="Franta Z."/>
            <person name="Pedra J.H."/>
            <person name="Ribeiro J.M."/>
        </authorList>
    </citation>
    <scope>NUCLEOTIDE SEQUENCE</scope>
</reference>
<dbReference type="EMBL" id="GBIH01002316">
    <property type="protein sequence ID" value="JAC92394.1"/>
    <property type="molecule type" value="mRNA"/>
</dbReference>
<accession>A0A090X950</accession>
<feature type="region of interest" description="Disordered" evidence="1">
    <location>
        <begin position="187"/>
        <end position="221"/>
    </location>
</feature>
<name>A0A090X950_IXORI</name>
<proteinExistence type="evidence at transcript level"/>
<sequence length="221" mass="23787">PGLPAALRRPSRMPGLPPPRRKGRRETTGRSRRPPRLQTTQWKFRRKERLPTPIRRKKVAAVVQPAPSQTTLPARRWRTSALRSRRASAWTRRSPCPRSSESAAKTAMTAGTVPRHLLAATAVRRPGVWTTAEGTACAPSPPSRRACPTTPACRSTCRAGPAATPAWTVQGDREGVPPFIAPAVTETTETTAGQGTTTAPGTACAPRTTEVPRCTPSTARP</sequence>
<protein>
    <submittedName>
        <fullName evidence="2">Putative secreted salivary gland peptide</fullName>
    </submittedName>
</protein>
<feature type="compositionally biased region" description="Basic residues" evidence="1">
    <location>
        <begin position="19"/>
        <end position="35"/>
    </location>
</feature>
<dbReference type="AlphaFoldDB" id="A0A090X950"/>
<evidence type="ECO:0000313" key="2">
    <source>
        <dbReference type="EMBL" id="JAC92394.1"/>
    </source>
</evidence>
<feature type="non-terminal residue" evidence="2">
    <location>
        <position position="1"/>
    </location>
</feature>
<feature type="region of interest" description="Disordered" evidence="1">
    <location>
        <begin position="1"/>
        <end position="71"/>
    </location>
</feature>
<evidence type="ECO:0000256" key="1">
    <source>
        <dbReference type="SAM" id="MobiDB-lite"/>
    </source>
</evidence>